<gene>
    <name evidence="3" type="ORF">RGQ29_004476</name>
</gene>
<feature type="compositionally biased region" description="Polar residues" evidence="1">
    <location>
        <begin position="37"/>
        <end position="78"/>
    </location>
</feature>
<evidence type="ECO:0000256" key="1">
    <source>
        <dbReference type="SAM" id="MobiDB-lite"/>
    </source>
</evidence>
<evidence type="ECO:0000313" key="3">
    <source>
        <dbReference type="EMBL" id="KAK4569095.1"/>
    </source>
</evidence>
<organism evidence="3 4">
    <name type="scientific">Quercus rubra</name>
    <name type="common">Northern red oak</name>
    <name type="synonym">Quercus borealis</name>
    <dbReference type="NCBI Taxonomy" id="3512"/>
    <lineage>
        <taxon>Eukaryota</taxon>
        <taxon>Viridiplantae</taxon>
        <taxon>Streptophyta</taxon>
        <taxon>Embryophyta</taxon>
        <taxon>Tracheophyta</taxon>
        <taxon>Spermatophyta</taxon>
        <taxon>Magnoliopsida</taxon>
        <taxon>eudicotyledons</taxon>
        <taxon>Gunneridae</taxon>
        <taxon>Pentapetalae</taxon>
        <taxon>rosids</taxon>
        <taxon>fabids</taxon>
        <taxon>Fagales</taxon>
        <taxon>Fagaceae</taxon>
        <taxon>Quercus</taxon>
    </lineage>
</organism>
<dbReference type="EMBL" id="JAXUIC010000010">
    <property type="protein sequence ID" value="KAK4569095.1"/>
    <property type="molecule type" value="Genomic_DNA"/>
</dbReference>
<feature type="transmembrane region" description="Helical" evidence="2">
    <location>
        <begin position="229"/>
        <end position="250"/>
    </location>
</feature>
<reference evidence="3 4" key="1">
    <citation type="journal article" date="2023" name="G3 (Bethesda)">
        <title>A haplotype-resolved chromosome-scale genome for Quercus rubra L. provides insights into the genetics of adaptive traits for red oak species.</title>
        <authorList>
            <person name="Kapoor B."/>
            <person name="Jenkins J."/>
            <person name="Schmutz J."/>
            <person name="Zhebentyayeva T."/>
            <person name="Kuelheim C."/>
            <person name="Coggeshall M."/>
            <person name="Heim C."/>
            <person name="Lasky J.R."/>
            <person name="Leites L."/>
            <person name="Islam-Faridi N."/>
            <person name="Romero-Severson J."/>
            <person name="DeLeo V.L."/>
            <person name="Lucas S.M."/>
            <person name="Lazic D."/>
            <person name="Gailing O."/>
            <person name="Carlson J."/>
            <person name="Staton M."/>
        </authorList>
    </citation>
    <scope>NUCLEOTIDE SEQUENCE [LARGE SCALE GENOMIC DNA]</scope>
    <source>
        <strain evidence="3">Pseudo-F2</strain>
    </source>
</reference>
<keyword evidence="2" id="KW-0472">Membrane</keyword>
<feature type="region of interest" description="Disordered" evidence="1">
    <location>
        <begin position="37"/>
        <end position="86"/>
    </location>
</feature>
<evidence type="ECO:0000256" key="2">
    <source>
        <dbReference type="SAM" id="Phobius"/>
    </source>
</evidence>
<sequence length="267" mass="30571">MSKKGERDPTMKGYHIEKKREQDKLQHQFMVLQQNWHSYNQSHPRTQRRYSTNSNHMAKSLQRLDSSPRSLMSSLQQRPSPPEGAWKVRTNDLVMEEIRRERKAVIESGRLKGRRLFEADESETETGFGWKEKICNGLAQESEVRSMSFCDSDDDHDHENETGGMISNVLPVCFQCCCSSSSSLSSLSSFSLRDEYVKGEVVVEEEKKVVASVEMRRDSYGGSGNGRRWMVVMGWLAVASIVYAICIVPMRSFGGYRDEHEMILVPT</sequence>
<evidence type="ECO:0000313" key="4">
    <source>
        <dbReference type="Proteomes" id="UP001324115"/>
    </source>
</evidence>
<feature type="region of interest" description="Disordered" evidence="1">
    <location>
        <begin position="1"/>
        <end position="22"/>
    </location>
</feature>
<keyword evidence="2" id="KW-0812">Transmembrane</keyword>
<dbReference type="Proteomes" id="UP001324115">
    <property type="component" value="Unassembled WGS sequence"/>
</dbReference>
<keyword evidence="4" id="KW-1185">Reference proteome</keyword>
<evidence type="ECO:0008006" key="5">
    <source>
        <dbReference type="Google" id="ProtNLM"/>
    </source>
</evidence>
<proteinExistence type="predicted"/>
<accession>A0AAN7EER1</accession>
<keyword evidence="2" id="KW-1133">Transmembrane helix</keyword>
<dbReference type="AlphaFoldDB" id="A0AAN7EER1"/>
<comment type="caution">
    <text evidence="3">The sequence shown here is derived from an EMBL/GenBank/DDBJ whole genome shotgun (WGS) entry which is preliminary data.</text>
</comment>
<protein>
    <recommendedName>
        <fullName evidence="5">Transmembrane protein</fullName>
    </recommendedName>
</protein>
<name>A0AAN7EER1_QUERU</name>